<reference evidence="4 5" key="1">
    <citation type="journal article" date="2019" name="Int. J. Syst. Evol. Microbiol.">
        <title>The Global Catalogue of Microorganisms (GCM) 10K type strain sequencing project: providing services to taxonomists for standard genome sequencing and annotation.</title>
        <authorList>
            <consortium name="The Broad Institute Genomics Platform"/>
            <consortium name="The Broad Institute Genome Sequencing Center for Infectious Disease"/>
            <person name="Wu L."/>
            <person name="Ma J."/>
        </authorList>
    </citation>
    <scope>NUCLEOTIDE SEQUENCE [LARGE SCALE GENOMIC DNA]</scope>
    <source>
        <strain evidence="4 5">JCM 13004</strain>
    </source>
</reference>
<keyword evidence="2 4" id="KW-0808">Transferase</keyword>
<organism evidence="4 5">
    <name type="scientific">Kitasatospora nipponensis</name>
    <dbReference type="NCBI Taxonomy" id="258049"/>
    <lineage>
        <taxon>Bacteria</taxon>
        <taxon>Bacillati</taxon>
        <taxon>Actinomycetota</taxon>
        <taxon>Actinomycetes</taxon>
        <taxon>Kitasatosporales</taxon>
        <taxon>Streptomycetaceae</taxon>
        <taxon>Kitasatospora</taxon>
    </lineage>
</organism>
<dbReference type="GO" id="GO:0016740">
    <property type="term" value="F:transferase activity"/>
    <property type="evidence" value="ECO:0007669"/>
    <property type="project" value="UniProtKB-KW"/>
</dbReference>
<comment type="caution">
    <text evidence="4">The sequence shown here is derived from an EMBL/GenBank/DDBJ whole genome shotgun (WGS) entry which is preliminary data.</text>
</comment>
<keyword evidence="3" id="KW-0012">Acyltransferase</keyword>
<dbReference type="Proteomes" id="UP001500037">
    <property type="component" value="Unassembled WGS sequence"/>
</dbReference>
<evidence type="ECO:0000256" key="2">
    <source>
        <dbReference type="ARBA" id="ARBA00022679"/>
    </source>
</evidence>
<evidence type="ECO:0000256" key="3">
    <source>
        <dbReference type="ARBA" id="ARBA00023315"/>
    </source>
</evidence>
<dbReference type="PANTHER" id="PTHR30098:SF2">
    <property type="entry name" value="LEUCYL_PHENYLALANYL-TRNA--PROTEIN TRANSFERASE"/>
    <property type="match status" value="1"/>
</dbReference>
<dbReference type="Pfam" id="PF03588">
    <property type="entry name" value="Leu_Phe_trans"/>
    <property type="match status" value="1"/>
</dbReference>
<dbReference type="InterPro" id="IPR042203">
    <property type="entry name" value="Leu/Phe-tRNA_Trfase_C"/>
</dbReference>
<keyword evidence="5" id="KW-1185">Reference proteome</keyword>
<dbReference type="InterPro" id="IPR016181">
    <property type="entry name" value="Acyl_CoA_acyltransferase"/>
</dbReference>
<evidence type="ECO:0000313" key="4">
    <source>
        <dbReference type="EMBL" id="GAA1217782.1"/>
    </source>
</evidence>
<evidence type="ECO:0000313" key="5">
    <source>
        <dbReference type="Proteomes" id="UP001500037"/>
    </source>
</evidence>
<sequence length="261" mass="28509">MIGDMPWEWVDLSAAELDLPVAIGGSTEPHRLLEAHRHGAFPFPRHRDHAAATQRARYAHHLADGRITAFPAVKSVDARPLTWWSPARRPVIPVGARHLSSCLRHSADDTGPQWIVSCDHAFASVVEDCQEQAGSSWITDAYRASLIALHEAGWAHSIEIWHEDTLIAGLFGTGIGNVFSVDSAFGRHPHATRVAFADLSRRLHGLAELIDIQVPHDYATALGTRSVTRAEYLEALLAVDLPLTIPTGVLAVRPWAPTAHG</sequence>
<proteinExistence type="predicted"/>
<name>A0ABN1VNC5_9ACTN</name>
<dbReference type="InterPro" id="IPR004616">
    <property type="entry name" value="Leu/Phe-tRNA_Trfase"/>
</dbReference>
<dbReference type="PANTHER" id="PTHR30098">
    <property type="entry name" value="LEUCYL/PHENYLALANYL-TRNA--PROTEIN TRANSFERASE"/>
    <property type="match status" value="1"/>
</dbReference>
<evidence type="ECO:0000256" key="1">
    <source>
        <dbReference type="ARBA" id="ARBA00022490"/>
    </source>
</evidence>
<dbReference type="Gene3D" id="3.40.630.70">
    <property type="entry name" value="Leucyl/phenylalanyl-tRNA-protein transferase, C-terminal domain"/>
    <property type="match status" value="1"/>
</dbReference>
<dbReference type="SUPFAM" id="SSF55729">
    <property type="entry name" value="Acyl-CoA N-acyltransferases (Nat)"/>
    <property type="match status" value="1"/>
</dbReference>
<protein>
    <submittedName>
        <fullName evidence="4">Leucyl/phenylalanyl-tRNA--protein transferase</fullName>
    </submittedName>
</protein>
<accession>A0ABN1VNC5</accession>
<keyword evidence="1" id="KW-0963">Cytoplasm</keyword>
<dbReference type="EMBL" id="BAAALF010000004">
    <property type="protein sequence ID" value="GAA1217782.1"/>
    <property type="molecule type" value="Genomic_DNA"/>
</dbReference>
<gene>
    <name evidence="4" type="primary">aat</name>
    <name evidence="4" type="ORF">GCM10009665_04590</name>
</gene>